<dbReference type="GO" id="GO:0016020">
    <property type="term" value="C:membrane"/>
    <property type="evidence" value="ECO:0007669"/>
    <property type="project" value="GOC"/>
</dbReference>
<keyword evidence="2" id="KW-0444">Lipid biosynthesis</keyword>
<evidence type="ECO:0000256" key="4">
    <source>
        <dbReference type="ARBA" id="ARBA00022679"/>
    </source>
</evidence>
<dbReference type="Gene3D" id="1.20.1180.10">
    <property type="entry name" value="Udp N-acetylglucosamine O-acyltransferase, C-terminal domain"/>
    <property type="match status" value="1"/>
</dbReference>
<evidence type="ECO:0000256" key="2">
    <source>
        <dbReference type="ARBA" id="ARBA00022516"/>
    </source>
</evidence>
<evidence type="ECO:0000313" key="10">
    <source>
        <dbReference type="Proteomes" id="UP000218775"/>
    </source>
</evidence>
<accession>A0A2A4X8C5</accession>
<evidence type="ECO:0000259" key="8">
    <source>
        <dbReference type="Pfam" id="PF13720"/>
    </source>
</evidence>
<dbReference type="CDD" id="cd03351">
    <property type="entry name" value="LbH_UDP-GlcNAc_AT"/>
    <property type="match status" value="1"/>
</dbReference>
<evidence type="ECO:0000313" key="9">
    <source>
        <dbReference type="EMBL" id="PCI78379.1"/>
    </source>
</evidence>
<dbReference type="InterPro" id="IPR037157">
    <property type="entry name" value="Acetyltransf_C_sf"/>
</dbReference>
<evidence type="ECO:0000256" key="5">
    <source>
        <dbReference type="ARBA" id="ARBA00022737"/>
    </source>
</evidence>
<dbReference type="PROSITE" id="PS00101">
    <property type="entry name" value="HEXAPEP_TRANSFERASES"/>
    <property type="match status" value="1"/>
</dbReference>
<dbReference type="InterPro" id="IPR029098">
    <property type="entry name" value="Acetyltransf_C"/>
</dbReference>
<dbReference type="PANTHER" id="PTHR43480">
    <property type="entry name" value="ACYL-[ACYL-CARRIER-PROTEIN]--UDP-N-ACETYLGLUCOSAMINE O-ACYLTRANSFERASE"/>
    <property type="match status" value="1"/>
</dbReference>
<protein>
    <submittedName>
        <fullName evidence="9">Acyl-[acyl-carrier-protein]--UDP-N-acetylglucosamine O-acyltransferase</fullName>
    </submittedName>
</protein>
<dbReference type="GO" id="GO:0008780">
    <property type="term" value="F:acyl-[acyl-carrier-protein]-UDP-N-acetylglucosamine O-acyltransferase activity"/>
    <property type="evidence" value="ECO:0007669"/>
    <property type="project" value="InterPro"/>
</dbReference>
<evidence type="ECO:0000256" key="3">
    <source>
        <dbReference type="ARBA" id="ARBA00022556"/>
    </source>
</evidence>
<dbReference type="AlphaFoldDB" id="A0A2A4X8C5"/>
<evidence type="ECO:0000256" key="7">
    <source>
        <dbReference type="ARBA" id="ARBA00023315"/>
    </source>
</evidence>
<feature type="domain" description="UDP N-acetylglucosamine O-acyltransferase C-terminal" evidence="8">
    <location>
        <begin position="175"/>
        <end position="256"/>
    </location>
</feature>
<dbReference type="InterPro" id="IPR011004">
    <property type="entry name" value="Trimer_LpxA-like_sf"/>
</dbReference>
<reference evidence="10" key="1">
    <citation type="submission" date="2017-08" db="EMBL/GenBank/DDBJ databases">
        <title>A dynamic microbial community with high functional redundancy inhabits the cold, oxic subseafloor aquifer.</title>
        <authorList>
            <person name="Tully B.J."/>
            <person name="Wheat C.G."/>
            <person name="Glazer B.T."/>
            <person name="Huber J.A."/>
        </authorList>
    </citation>
    <scope>NUCLEOTIDE SEQUENCE [LARGE SCALE GENOMIC DNA]</scope>
</reference>
<dbReference type="Pfam" id="PF13720">
    <property type="entry name" value="Acetyltransf_11"/>
    <property type="match status" value="1"/>
</dbReference>
<keyword evidence="4 9" id="KW-0808">Transferase</keyword>
<dbReference type="Pfam" id="PF00132">
    <property type="entry name" value="Hexapep"/>
    <property type="match status" value="2"/>
</dbReference>
<dbReference type="Gene3D" id="2.160.10.10">
    <property type="entry name" value="Hexapeptide repeat proteins"/>
    <property type="match status" value="1"/>
</dbReference>
<dbReference type="PANTHER" id="PTHR43480:SF1">
    <property type="entry name" value="ACYL-[ACYL-CARRIER-PROTEIN]--UDP-N-ACETYLGLUCOSAMINE O-ACYLTRANSFERASE, MITOCHONDRIAL-RELATED"/>
    <property type="match status" value="1"/>
</dbReference>
<keyword evidence="3" id="KW-0441">Lipid A biosynthesis</keyword>
<dbReference type="Proteomes" id="UP000218775">
    <property type="component" value="Unassembled WGS sequence"/>
</dbReference>
<keyword evidence="1" id="KW-0963">Cytoplasm</keyword>
<dbReference type="SUPFAM" id="SSF51161">
    <property type="entry name" value="Trimeric LpxA-like enzymes"/>
    <property type="match status" value="1"/>
</dbReference>
<dbReference type="InterPro" id="IPR010137">
    <property type="entry name" value="Lipid_A_LpxA"/>
</dbReference>
<dbReference type="NCBIfam" id="TIGR01852">
    <property type="entry name" value="lipid_A_lpxA"/>
    <property type="match status" value="1"/>
</dbReference>
<evidence type="ECO:0000256" key="1">
    <source>
        <dbReference type="ARBA" id="ARBA00022490"/>
    </source>
</evidence>
<gene>
    <name evidence="9" type="ORF">COB21_00665</name>
</gene>
<keyword evidence="6" id="KW-0443">Lipid metabolism</keyword>
<comment type="caution">
    <text evidence="9">The sequence shown here is derived from an EMBL/GenBank/DDBJ whole genome shotgun (WGS) entry which is preliminary data.</text>
</comment>
<dbReference type="EMBL" id="NVUK01000006">
    <property type="protein sequence ID" value="PCI78379.1"/>
    <property type="molecule type" value="Genomic_DNA"/>
</dbReference>
<evidence type="ECO:0000256" key="6">
    <source>
        <dbReference type="ARBA" id="ARBA00023098"/>
    </source>
</evidence>
<organism evidence="9 10">
    <name type="scientific">Aerophobetes bacterium</name>
    <dbReference type="NCBI Taxonomy" id="2030807"/>
    <lineage>
        <taxon>Bacteria</taxon>
        <taxon>Candidatus Aerophobota</taxon>
    </lineage>
</organism>
<name>A0A2A4X8C5_UNCAE</name>
<proteinExistence type="predicted"/>
<dbReference type="PIRSF" id="PIRSF000456">
    <property type="entry name" value="UDP-GlcNAc_acltr"/>
    <property type="match status" value="1"/>
</dbReference>
<dbReference type="InterPro" id="IPR018357">
    <property type="entry name" value="Hexapep_transf_CS"/>
</dbReference>
<sequence>MSEISNLAYVEKGAKIGEGVVIEPFAVVKKNVILRDRVCIKSHAYVEGYTEIGEDSVVWPGASVGAKPQDLKFKGEKTYVKIGKNTEIREFVTVNSSCGEGTTVSIGDNTLIMAYCHVAHNCEIGSNVIIANNVQLAGHVTVDDYAIIGGMTPVHQFVRIGKHSMVGGMSRVSYDVPPFTLGSGVPYKIRGLNIIGLKRRAFSLERRVALTEAFKIVYRTEGSFADRIHGLSAIISPSEDVQHWIDFCKSSKRGLIDISPE</sequence>
<keyword evidence="5" id="KW-0677">Repeat</keyword>
<keyword evidence="7 9" id="KW-0012">Acyltransferase</keyword>
<dbReference type="InterPro" id="IPR001451">
    <property type="entry name" value="Hexapep"/>
</dbReference>
<dbReference type="NCBIfam" id="NF003657">
    <property type="entry name" value="PRK05289.1"/>
    <property type="match status" value="1"/>
</dbReference>
<dbReference type="GO" id="GO:0009245">
    <property type="term" value="P:lipid A biosynthetic process"/>
    <property type="evidence" value="ECO:0007669"/>
    <property type="project" value="UniProtKB-KW"/>
</dbReference>